<dbReference type="GO" id="GO:0005524">
    <property type="term" value="F:ATP binding"/>
    <property type="evidence" value="ECO:0007669"/>
    <property type="project" value="UniProtKB-KW"/>
</dbReference>
<evidence type="ECO:0000259" key="23">
    <source>
        <dbReference type="Pfam" id="PF17857"/>
    </source>
</evidence>
<feature type="coiled-coil region" evidence="14">
    <location>
        <begin position="3030"/>
        <end position="3081"/>
    </location>
</feature>
<feature type="domain" description="Dynein heavy chain AAA module D4" evidence="20">
    <location>
        <begin position="2526"/>
        <end position="2785"/>
    </location>
</feature>
<dbReference type="Gene3D" id="1.10.8.720">
    <property type="entry name" value="Region D6 of dynein motor"/>
    <property type="match status" value="1"/>
</dbReference>
<evidence type="ECO:0000256" key="10">
    <source>
        <dbReference type="ARBA" id="ARBA00023069"/>
    </source>
</evidence>
<feature type="domain" description="Dynein heavy chain coiled coil stalk" evidence="19">
    <location>
        <begin position="2798"/>
        <end position="3144"/>
    </location>
</feature>
<dbReference type="InterPro" id="IPR041466">
    <property type="entry name" value="Dynein_AAA5_ext"/>
</dbReference>
<dbReference type="FunFam" id="1.20.920.30:FF:000005">
    <property type="entry name" value="Dynein, axonemal, heavy chain 2"/>
    <property type="match status" value="1"/>
</dbReference>
<dbReference type="Pfam" id="PF18198">
    <property type="entry name" value="AAA_lid_11"/>
    <property type="match status" value="1"/>
</dbReference>
<comment type="caution">
    <text evidence="26">The sequence shown here is derived from an EMBL/GenBank/DDBJ whole genome shotgun (WGS) entry which is preliminary data.</text>
</comment>
<evidence type="ECO:0000256" key="12">
    <source>
        <dbReference type="ARBA" id="ARBA00023212"/>
    </source>
</evidence>
<evidence type="ECO:0000256" key="1">
    <source>
        <dbReference type="ARBA" id="ARBA00004430"/>
    </source>
</evidence>
<evidence type="ECO:0000256" key="3">
    <source>
        <dbReference type="ARBA" id="ARBA00022490"/>
    </source>
</evidence>
<reference evidence="26" key="1">
    <citation type="submission" date="2021-11" db="EMBL/GenBank/DDBJ databases">
        <authorList>
            <consortium name="Genoscope - CEA"/>
            <person name="William W."/>
        </authorList>
    </citation>
    <scope>NUCLEOTIDE SEQUENCE</scope>
</reference>
<dbReference type="FunFam" id="3.40.50.300:FF:001145">
    <property type="entry name" value="Putative dynein heavy chain"/>
    <property type="match status" value="1"/>
</dbReference>
<evidence type="ECO:0000259" key="24">
    <source>
        <dbReference type="Pfam" id="PF18198"/>
    </source>
</evidence>
<evidence type="ECO:0000259" key="17">
    <source>
        <dbReference type="Pfam" id="PF08393"/>
    </source>
</evidence>
<dbReference type="FunFam" id="1.20.920.20:FF:000006">
    <property type="entry name" value="Dynein, axonemal, heavy chain 6"/>
    <property type="match status" value="1"/>
</dbReference>
<dbReference type="GO" id="GO:0030286">
    <property type="term" value="C:dynein complex"/>
    <property type="evidence" value="ECO:0007669"/>
    <property type="project" value="UniProtKB-KW"/>
</dbReference>
<dbReference type="InterPro" id="IPR027417">
    <property type="entry name" value="P-loop_NTPase"/>
</dbReference>
<protein>
    <submittedName>
        <fullName evidence="26">Uncharacterized protein</fullName>
    </submittedName>
</protein>
<dbReference type="Gene3D" id="6.10.140.1060">
    <property type="match status" value="1"/>
</dbReference>
<evidence type="ECO:0000256" key="14">
    <source>
        <dbReference type="SAM" id="Coils"/>
    </source>
</evidence>
<dbReference type="Pfam" id="PF03028">
    <property type="entry name" value="Dynein_heavy"/>
    <property type="match status" value="1"/>
</dbReference>
<dbReference type="FunFam" id="3.40.50.300:FF:000362">
    <property type="entry name" value="Dynein, axonemal, heavy chain 6"/>
    <property type="match status" value="1"/>
</dbReference>
<dbReference type="InterPro" id="IPR004273">
    <property type="entry name" value="Dynein_heavy_D6_P-loop"/>
</dbReference>
<dbReference type="FunFam" id="1.10.8.720:FF:000001">
    <property type="entry name" value="dynein heavy chain 7, axonemal"/>
    <property type="match status" value="1"/>
</dbReference>
<feature type="domain" description="Dynein heavy chain 3 AAA+ lid" evidence="23">
    <location>
        <begin position="2382"/>
        <end position="2459"/>
    </location>
</feature>
<dbReference type="InterPro" id="IPR041658">
    <property type="entry name" value="AAA_lid_11"/>
</dbReference>
<evidence type="ECO:0000256" key="8">
    <source>
        <dbReference type="ARBA" id="ARBA00023017"/>
    </source>
</evidence>
<dbReference type="FunFam" id="1.10.8.710:FF:000001">
    <property type="entry name" value="Dynein axonemal heavy chain 2"/>
    <property type="match status" value="1"/>
</dbReference>
<feature type="domain" description="Dynein heavy chain hydrolytic ATP-binding dynein motor region" evidence="18">
    <location>
        <begin position="1529"/>
        <end position="1855"/>
    </location>
</feature>
<dbReference type="Gene3D" id="3.10.490.20">
    <property type="match status" value="1"/>
</dbReference>
<dbReference type="Gene3D" id="1.10.287.2620">
    <property type="match status" value="1"/>
</dbReference>
<dbReference type="FunFam" id="3.40.50.300:FF:000353">
    <property type="entry name" value="Dynein axonemal heavy chain 1"/>
    <property type="match status" value="1"/>
</dbReference>
<dbReference type="Gene3D" id="3.40.50.300">
    <property type="entry name" value="P-loop containing nucleotide triphosphate hydrolases"/>
    <property type="match status" value="5"/>
</dbReference>
<comment type="similarity">
    <text evidence="2">Belongs to the dynein heavy chain family.</text>
</comment>
<evidence type="ECO:0000256" key="11">
    <source>
        <dbReference type="ARBA" id="ARBA00023175"/>
    </source>
</evidence>
<keyword evidence="10" id="KW-0969">Cilium</keyword>
<evidence type="ECO:0000313" key="27">
    <source>
        <dbReference type="Proteomes" id="UP000789595"/>
    </source>
</evidence>
<evidence type="ECO:0000256" key="6">
    <source>
        <dbReference type="ARBA" id="ARBA00022741"/>
    </source>
</evidence>
<dbReference type="Gene3D" id="1.20.140.100">
    <property type="entry name" value="Dynein heavy chain, N-terminal domain 2"/>
    <property type="match status" value="1"/>
</dbReference>
<dbReference type="FunFam" id="1.20.1270.280:FF:000001">
    <property type="entry name" value="dynein heavy chain 7, axonemal"/>
    <property type="match status" value="1"/>
</dbReference>
<dbReference type="InterPro" id="IPR024743">
    <property type="entry name" value="Dynein_HC_stalk"/>
</dbReference>
<dbReference type="FunFam" id="1.20.58.1120:FF:000001">
    <property type="entry name" value="dynein heavy chain 2, axonemal"/>
    <property type="match status" value="1"/>
</dbReference>
<keyword evidence="3" id="KW-0963">Cytoplasm</keyword>
<dbReference type="EMBL" id="CAKKNE010000001">
    <property type="protein sequence ID" value="CAH0364045.1"/>
    <property type="molecule type" value="Genomic_DNA"/>
</dbReference>
<dbReference type="InterPro" id="IPR043160">
    <property type="entry name" value="Dynein_C_barrel"/>
</dbReference>
<keyword evidence="9 14" id="KW-0175">Coiled coil</keyword>
<feature type="domain" description="Dynein heavy chain AAA lid" evidence="24">
    <location>
        <begin position="3790"/>
        <end position="3928"/>
    </location>
</feature>
<feature type="domain" description="Dynein heavy chain ATP-binding dynein motor region" evidence="21">
    <location>
        <begin position="3175"/>
        <end position="3400"/>
    </location>
</feature>
<dbReference type="Gene3D" id="1.20.58.1120">
    <property type="match status" value="1"/>
</dbReference>
<evidence type="ECO:0000259" key="19">
    <source>
        <dbReference type="Pfam" id="PF12777"/>
    </source>
</evidence>
<dbReference type="InterPro" id="IPR042222">
    <property type="entry name" value="Dynein_2_N"/>
</dbReference>
<dbReference type="GO" id="GO:0051959">
    <property type="term" value="F:dynein light intermediate chain binding"/>
    <property type="evidence" value="ECO:0007669"/>
    <property type="project" value="InterPro"/>
</dbReference>
<dbReference type="Gene3D" id="1.20.920.30">
    <property type="match status" value="1"/>
</dbReference>
<dbReference type="SUPFAM" id="SSF52540">
    <property type="entry name" value="P-loop containing nucleoside triphosphate hydrolases"/>
    <property type="match status" value="4"/>
</dbReference>
<feature type="domain" description="Dynein heavy chain linker" evidence="17">
    <location>
        <begin position="988"/>
        <end position="1398"/>
    </location>
</feature>
<organism evidence="26 27">
    <name type="scientific">Pelagomonas calceolata</name>
    <dbReference type="NCBI Taxonomy" id="35677"/>
    <lineage>
        <taxon>Eukaryota</taxon>
        <taxon>Sar</taxon>
        <taxon>Stramenopiles</taxon>
        <taxon>Ochrophyta</taxon>
        <taxon>Pelagophyceae</taxon>
        <taxon>Pelagomonadales</taxon>
        <taxon>Pelagomonadaceae</taxon>
        <taxon>Pelagomonas</taxon>
    </lineage>
</organism>
<dbReference type="Gene3D" id="3.20.180.20">
    <property type="entry name" value="Dynein heavy chain, N-terminal domain 2"/>
    <property type="match status" value="1"/>
</dbReference>
<dbReference type="Pfam" id="PF08393">
    <property type="entry name" value="DHC_N2"/>
    <property type="match status" value="1"/>
</dbReference>
<dbReference type="InterPro" id="IPR024317">
    <property type="entry name" value="Dynein_heavy_chain_D4_dom"/>
</dbReference>
<dbReference type="Pfam" id="PF12774">
    <property type="entry name" value="AAA_6"/>
    <property type="match status" value="1"/>
</dbReference>
<dbReference type="FunFam" id="3.40.50.300:FF:000044">
    <property type="entry name" value="Dynein heavy chain 5, axonemal"/>
    <property type="match status" value="1"/>
</dbReference>
<dbReference type="Pfam" id="PF18199">
    <property type="entry name" value="Dynein_C"/>
    <property type="match status" value="1"/>
</dbReference>
<dbReference type="InterPro" id="IPR043157">
    <property type="entry name" value="Dynein_AAA1S"/>
</dbReference>
<keyword evidence="27" id="KW-1185">Reference proteome</keyword>
<dbReference type="Pfam" id="PF12781">
    <property type="entry name" value="AAA_9"/>
    <property type="match status" value="1"/>
</dbReference>
<evidence type="ECO:0000259" key="18">
    <source>
        <dbReference type="Pfam" id="PF12774"/>
    </source>
</evidence>
<dbReference type="FunFam" id="3.40.50.300:FF:002141">
    <property type="entry name" value="Dynein heavy chain"/>
    <property type="match status" value="1"/>
</dbReference>
<dbReference type="Proteomes" id="UP000789595">
    <property type="component" value="Unassembled WGS sequence"/>
</dbReference>
<dbReference type="InterPro" id="IPR026983">
    <property type="entry name" value="DHC"/>
</dbReference>
<dbReference type="GO" id="GO:0008569">
    <property type="term" value="F:minus-end-directed microtubule motor activity"/>
    <property type="evidence" value="ECO:0007669"/>
    <property type="project" value="InterPro"/>
</dbReference>
<keyword evidence="8" id="KW-0243">Dynein</keyword>
<keyword evidence="6" id="KW-0547">Nucleotide-binding</keyword>
<dbReference type="InterPro" id="IPR042228">
    <property type="entry name" value="Dynein_linker_3"/>
</dbReference>
<evidence type="ECO:0000256" key="15">
    <source>
        <dbReference type="SAM" id="MobiDB-lite"/>
    </source>
</evidence>
<dbReference type="FunFam" id="3.20.180.20:FF:000001">
    <property type="entry name" value="Dynein axonemal heavy chain 5"/>
    <property type="match status" value="1"/>
</dbReference>
<evidence type="ECO:0000256" key="7">
    <source>
        <dbReference type="ARBA" id="ARBA00022840"/>
    </source>
</evidence>
<feature type="domain" description="Dynein heavy chain AAA 5 extension" evidence="22">
    <location>
        <begin position="2030"/>
        <end position="2156"/>
    </location>
</feature>
<dbReference type="Pfam" id="PF12780">
    <property type="entry name" value="AAA_8"/>
    <property type="match status" value="1"/>
</dbReference>
<dbReference type="Gene3D" id="1.10.8.710">
    <property type="match status" value="1"/>
</dbReference>
<dbReference type="Gene3D" id="1.10.472.130">
    <property type="match status" value="1"/>
</dbReference>
<dbReference type="InterPro" id="IPR042219">
    <property type="entry name" value="AAA_lid_11_sf"/>
</dbReference>
<dbReference type="InterPro" id="IPR041589">
    <property type="entry name" value="DNAH3_AAA_lid_1"/>
</dbReference>
<dbReference type="Gene3D" id="1.10.8.1220">
    <property type="match status" value="1"/>
</dbReference>
<dbReference type="InterPro" id="IPR035699">
    <property type="entry name" value="AAA_6"/>
</dbReference>
<dbReference type="GO" id="GO:0045505">
    <property type="term" value="F:dynein intermediate chain binding"/>
    <property type="evidence" value="ECO:0007669"/>
    <property type="project" value="InterPro"/>
</dbReference>
<dbReference type="Pfam" id="PF17852">
    <property type="entry name" value="Dynein_AAA_lid"/>
    <property type="match status" value="1"/>
</dbReference>
<dbReference type="InterPro" id="IPR041228">
    <property type="entry name" value="Dynein_C"/>
</dbReference>
<evidence type="ECO:0000256" key="13">
    <source>
        <dbReference type="ARBA" id="ARBA00023273"/>
    </source>
</evidence>
<evidence type="ECO:0000313" key="26">
    <source>
        <dbReference type="EMBL" id="CAH0364045.1"/>
    </source>
</evidence>
<evidence type="ECO:0000259" key="20">
    <source>
        <dbReference type="Pfam" id="PF12780"/>
    </source>
</evidence>
<keyword evidence="12" id="KW-0206">Cytoskeleton</keyword>
<dbReference type="OrthoDB" id="5593012at2759"/>
<keyword evidence="13" id="KW-0966">Cell projection</keyword>
<dbReference type="GO" id="GO:0007018">
    <property type="term" value="P:microtubule-based movement"/>
    <property type="evidence" value="ECO:0007669"/>
    <property type="project" value="InterPro"/>
</dbReference>
<evidence type="ECO:0000259" key="16">
    <source>
        <dbReference type="Pfam" id="PF03028"/>
    </source>
</evidence>
<evidence type="ECO:0000256" key="9">
    <source>
        <dbReference type="ARBA" id="ARBA00023054"/>
    </source>
</evidence>
<dbReference type="InterPro" id="IPR035706">
    <property type="entry name" value="AAA_9"/>
</dbReference>
<comment type="subcellular location">
    <subcellularLocation>
        <location evidence="1">Cytoplasm</location>
        <location evidence="1">Cytoskeleton</location>
        <location evidence="1">Cilium axoneme</location>
    </subcellularLocation>
</comment>
<feature type="domain" description="Dynein heavy chain C-terminal" evidence="25">
    <location>
        <begin position="3935"/>
        <end position="4257"/>
    </location>
</feature>
<proteinExistence type="inferred from homology"/>
<dbReference type="GO" id="GO:0005874">
    <property type="term" value="C:microtubule"/>
    <property type="evidence" value="ECO:0007669"/>
    <property type="project" value="UniProtKB-KW"/>
</dbReference>
<keyword evidence="7" id="KW-0067">ATP-binding</keyword>
<dbReference type="PANTHER" id="PTHR46961:SF5">
    <property type="entry name" value="DYNEIN AXONEMAL HEAVY CHAIN 1"/>
    <property type="match status" value="1"/>
</dbReference>
<feature type="region of interest" description="Disordered" evidence="15">
    <location>
        <begin position="38"/>
        <end position="76"/>
    </location>
</feature>
<dbReference type="Pfam" id="PF12775">
    <property type="entry name" value="AAA_7"/>
    <property type="match status" value="1"/>
</dbReference>
<keyword evidence="11" id="KW-0505">Motor protein</keyword>
<dbReference type="Pfam" id="PF12777">
    <property type="entry name" value="MT"/>
    <property type="match status" value="1"/>
</dbReference>
<accession>A0A8J2WSR6</accession>
<dbReference type="PANTHER" id="PTHR46961">
    <property type="entry name" value="DYNEIN HEAVY CHAIN 1, AXONEMAL-LIKE PROTEIN"/>
    <property type="match status" value="1"/>
</dbReference>
<dbReference type="GO" id="GO:0005930">
    <property type="term" value="C:axoneme"/>
    <property type="evidence" value="ECO:0007669"/>
    <property type="project" value="UniProtKB-SubCell"/>
</dbReference>
<evidence type="ECO:0000259" key="21">
    <source>
        <dbReference type="Pfam" id="PF12781"/>
    </source>
</evidence>
<evidence type="ECO:0000256" key="5">
    <source>
        <dbReference type="ARBA" id="ARBA00022737"/>
    </source>
</evidence>
<evidence type="ECO:0000259" key="22">
    <source>
        <dbReference type="Pfam" id="PF17852"/>
    </source>
</evidence>
<sequence>MGRARGAARAKKPKVADMPFDWTDQLINEVMESTNSTSALMEKYASDPPSPGKSQRERRWAPPTAAARKNRKPRTLAEKRLAADRATNPLAEEASADALSWRLDAWFATPIGKRVAGSTPQLPLGPYVDEVLREPIRKRFSRFDATRLANLRAIDETNKAIEEWHSTNEEEGAECPITQIEEIGVEENAVALLTDEVSCASWVSCTVIGGFTGAKTYTCIFEDKTETRDSCQVAFPAWSDTGETLAALTSALKRRRDAESLLAFAHTIQNVPVNEISVTLPVRASWERLLRIGLSRAPFDSDIIRGEALAQLESRYNFGRSALALPPPPSDITESDARLASATTSLCGEVCSLYHNAMNTVIFNADSLNPYHLQAYLARDLPLPPPFQGPPGCGVADNPREQVQPNKLKFRDKTFLECPEVVSALATALNAAQEVKTTRLLTTSHQFPRTPSTFTEDQDKHIKDTVRKLREGWVMRTSTLINADLRTADQSVYNLGESSIAKHESKTNKLHLLLTRINYAMVQDLLDLTKTSLQEYAEYVQSQCEGTVTVNSIADVTCDYPIRNKGDPPRLQPLFRMTVVSTPERRVLNRAAVDEANRRIEEWQATADEGEECPISKVEPVEGRTFDYETPLNESVECVVSAFTKAIQECRNIRQAQNYVMERLFWPKPALIKAVAGDEAWIGALIDSITTNIKKALEPCEAYLECFKQWEQFLNLDVDEYVASLKHAVPNDEDYEEDQEPDAPSIQVDLAMLRKTLTSHVDAKLRIEADIPAEAITAGACELNAFALRTELGDKHMAIINKVLETHSEHILEFSDFLDSRYKSMMRELCKQPEDIEGTAALEEYIGNMSNDLRANQELIDEMRAMNSVLDEYFYRVEYSHFERQTSVALWPVKVGDQAEKAKEFCEAIRAKYLQAQIGEQEAFADSLNELQEFALSFDQYTSLSVCEEAASKARDCMRQVEEAGEQARLFNARELLFEREVTDYQQLANVKKRFEPYFQLWDTSEQWLTASAEWHNQSFLTLEAEQIETDVNLYKNAIQKAFKFFDRNNLSDQSAIAKAIRDQVKSFEPYVPIIVALRNQGMRPRHWKQVGAALGLEDFEPSDDFTLTKLLELDPASQEELITKVSEAAAKEYNIEVTLDNMLSDWTGLELQIFPYRDTGTGVLKGVDEVQAILDEHVTMTQAMQFSAFKGPFEERIEAWNHKLFIIGEVLDKWLEVQRNWMYLQPIFESPDINKQLPAEGKKFATVNKNWCATVTAAKARPVVMEFCDDEKLLKKLSDSAVLLDQVQKGLNDYLETKRGVFARFYFLSNDDLLSILSESKDVMRVQPHFKKCFEAIDAVKFEPLEDISELAITQMVSPEKEVVPMMAPVDPVEKSVEVWMVEVEDMMRLSVRHVMHLAIQDYARQERTVWMQKWPSMCVLNGSQMYWTSETETLIKEKGEKGPPEMLEHQIEQLSAMVLLVRGDLPGAVRNQVGALAVIDVHARDVMIRLTKERVSDISDFTWTSQLRYYWRDDDLYAQMVAADRKYGYEYLGNSFRLVITPLTDKCYLTLMGALQMILGGAPAGPAGTGKTETTKDLAKAVAMQCVVFNCSDGLDYQAMGKFFKGLASCGAWACFDEFNRINIEVLSVVGQQVMSIQLAIKGKVDKIEFEGSTIRVLPGFGVFITMNPGYAGRSALPDSLSALFRPVAMMVPDYALIGEIMFFAYGFANGKECGQKMVTTFRLCSEQCSSQPHYDYGMRAVKTVITAAGNLKRKEPQADELVLLLRALQDVNIPKFLDGDLPLFRGIISDLFPGKKRPELDYGALVSVMQQTIDAHGLQPHPWFMGKVIELYEMIVVRHGLMLVGPTGGGKSRNLHVLEDTLGQLKVLGEQGFAYEKVKIYQLNPKSITMGQMYGEFDPNTREWQDGIMSTMYRHAATSTTSDRKWVMFDGPVDAIWIENMNTVLDDNKKLCLVSGESIKMSNEMTMMFEVEDLLVASPATVSRVGIIYMEPKALGLDVLRESWVTRTLNKCPCFRDTSFTSIMALCFDRYLFTAINFMRGQMAELLPTMDNNLCESLTRLLDCFLEPFCDKEGRDTPKKEVVAKAVAQLEARFIFSLVWSVGCTGPNESRARFDLWLRLQLAQFGMKDAFPAEGLVYDYVYDADESRWAGWMATIDDYKVDSKLSFAELIVPTPDSVRSTFILAKLLQNRYHCMLVGETGTGKTVNISQYLQGVSKCEGKSAPSELMPLTMTFSAQTSANMTQDTLDGKFEKRRRGIFGPPAGKFQAIHVDDLNMPKRETYGAQPPIEILRQWFSQGGWFDRSNDLAFRKIIDIVFIASLGPPGGGRQDMTARFVRPFNVVGLAEMSDQSKAGIFETILGDFLASFTPEISTLCSGLVQSTIDTFNNVVSSLLPTPAKSHYTFNLRDLAKVFQGTLMGSPKFIEQPIGMVRLWSHELKRVFEDRLTTSDDHDWFVSQLEQCVSEKFGMKWADIVRTERLLYCDFVDPNADPRVYQEVEDIDKLKLVVNDFLEEHNAESKSPMPLVMFLDAIEHVLRIARILRQPQGNALLLGVGGSGRQSMSKMATYISGYELFQVEIAKGYGMVEWREDLRRCLLQAGVKDTPTSFVFTDAQVVMESFLEDVNNILNAGDVPNLYGPEEMDAIMSACRVDCQKKQITPTKTNIFAQYVVRVRRNMHVCLCMSPLGETFRERLRQFPSLVNCSTIDWFTEWPAEALESVGLSALVEANQVIPENRSGVVKMFKQIHQDVERKSREFYDVLRRFNYVTPTSYLELLSSFDTLLSYKRGEVKTKKDRLKIGLDKIISTGELVEGMQKELEILAPQLVVKGKEVDEMMVVIDKDKKDAAVVKEKVLVQEASATEISERAGAIAADAQADLDKALPALAAAVQCLKELKKAHIDEVKALKKPPGGVRLTLEVACVFFEVAPVKKPDPEDPSKKVFDYVEPAGKSLLSNAGKFLEMLQDFDKDNIPDKVIKKVGPYIENPDFTPKAIEKASVACKAICMWAHAMHTYHFVALGVAPKKAKLAEAQAELEEATGVLNEARAKLAAVVEKLERLEEALQNAVNEKKSLSDKEQQCKVRLSNADKLIGGLGGERVRWTQTVADLTVAVDNCIGDILISAGFISYLGPFTAEFRQDVGDSWRDKLIEFKIQHTEGCDITQTLVEPVKLRIWQMYGLPTDPLSTQNGIMLDRARRWSLFIDPQGQANRYIRRMAKDKDICMNGFDVAKLTDKNFLRTLENAVRFGKWALLENIQETLDAALEPILMQQTFKQGGQDMMKLGENTIPYNEEFRLFLTTKMPNPHYSPEVQVKISLVNFTVTQSGLEEQLLGATVELEMPELAEKKSELVVQSAAMNKQLFDIESSILKLLAESKGNILDDTNLIETLAQAKKTSNEVNIRMQEAEVTAVEVNKTSEEYRPVAKRASLLYFCLADMANVDPMYQYALPWFKALFATGVGRAPASNDMEQRLENLNVFFTYFVYTNVCRSLFEAHKLLFSFLMTIKIMMGDNRLDALEWRFCISGQTIKPLALENPADDWIEANTWTEILALGGLSDVFKGLPQAFKDNLAGWRKVYDSETPQSIGYPAPYDKLSGLQNLCVLRVIRRDKLMDGVQKFVEDEMGRRYTEPPPFDLPACYDDSENVTPLVFILSTGSDPNKDIQELARNLSMEDKWTSIALGQGQGAIAEKLIEKSTKDGSWVLLQNCHLCVSWLPTLERIVEDFKPDQVHESFRLWLTSKPSPHFPVAVMQVSVKMTKEPPRGLRANLKTVFLKMDDDKLNRTNKPADYRKLLFGLCFFHALIIERKKFGPLGWNTAYAFNETDLDICISQLELYVNKFAEIPFTVLSMLTSVVNYGGRINDDKDMRTADIIIADFLTPDILADSYKFSRSGIYKTISTDSQKGYLEYIDSLPMMPEPEVFGMHGNAMITYDLNESDSNCEIILSLQPRTSGGGGVSREDVMGDAARDMESRLPAVFDPDDVYLRYPTDYNECLNTTLVQEVTKFTRLERVMVSTLASLQLALKGLVVLSSELEAMGNAVYDGKVPLPWMGKGYPSLKPLPLWYADLLRRLDFMEGWIQNGTPDVIWISVFFFPQGFMTANVQNYARRKQIPVDTVQFGHKLLREEPSELTSKPASGCYIYGLFLEGARWDKRNNTLTDPKPKELFAPMPVIHLVPEVDRAPNPPDGGIYRCPVYKILTRTGTLSTTGHSTNFVFWLEVPSTKPTCYRNSLVSETNAQIKLCDQSYWIKAGVACFCALKY</sequence>
<dbReference type="FunFam" id="1.20.140.100:FF:000004">
    <property type="entry name" value="Dynein axonemal heavy chain 6"/>
    <property type="match status" value="1"/>
</dbReference>
<name>A0A8J2WSR6_9STRA</name>
<evidence type="ECO:0000256" key="2">
    <source>
        <dbReference type="ARBA" id="ARBA00008887"/>
    </source>
</evidence>
<dbReference type="InterPro" id="IPR013602">
    <property type="entry name" value="Dynein_heavy_linker"/>
</dbReference>
<keyword evidence="5" id="KW-0677">Repeat</keyword>
<feature type="domain" description="Dynein heavy chain region D6 P-loop" evidence="16">
    <location>
        <begin position="3645"/>
        <end position="3758"/>
    </location>
</feature>
<keyword evidence="4" id="KW-0493">Microtubule</keyword>
<dbReference type="FunFam" id="1.10.8.1220:FF:000001">
    <property type="entry name" value="Dynein axonemal heavy chain 5"/>
    <property type="match status" value="1"/>
</dbReference>
<dbReference type="Gene3D" id="1.20.1270.280">
    <property type="match status" value="1"/>
</dbReference>
<dbReference type="FunFam" id="3.10.490.20:FF:000009">
    <property type="entry name" value="Dynein heavy chain 4"/>
    <property type="match status" value="1"/>
</dbReference>
<evidence type="ECO:0000256" key="4">
    <source>
        <dbReference type="ARBA" id="ARBA00022701"/>
    </source>
</evidence>
<evidence type="ECO:0000259" key="25">
    <source>
        <dbReference type="Pfam" id="PF18199"/>
    </source>
</evidence>
<dbReference type="Pfam" id="PF17857">
    <property type="entry name" value="AAA_lid_1"/>
    <property type="match status" value="1"/>
</dbReference>
<dbReference type="Gene3D" id="1.20.920.20">
    <property type="match status" value="1"/>
</dbReference>
<gene>
    <name evidence="26" type="ORF">PECAL_1P03930</name>
</gene>